<organism evidence="2 3">
    <name type="scientific">Myriangium duriaei CBS 260.36</name>
    <dbReference type="NCBI Taxonomy" id="1168546"/>
    <lineage>
        <taxon>Eukaryota</taxon>
        <taxon>Fungi</taxon>
        <taxon>Dikarya</taxon>
        <taxon>Ascomycota</taxon>
        <taxon>Pezizomycotina</taxon>
        <taxon>Dothideomycetes</taxon>
        <taxon>Dothideomycetidae</taxon>
        <taxon>Myriangiales</taxon>
        <taxon>Myriangiaceae</taxon>
        <taxon>Myriangium</taxon>
    </lineage>
</organism>
<feature type="region of interest" description="Disordered" evidence="1">
    <location>
        <begin position="120"/>
        <end position="197"/>
    </location>
</feature>
<feature type="compositionally biased region" description="Polar residues" evidence="1">
    <location>
        <begin position="144"/>
        <end position="159"/>
    </location>
</feature>
<evidence type="ECO:0000256" key="1">
    <source>
        <dbReference type="SAM" id="MobiDB-lite"/>
    </source>
</evidence>
<protein>
    <submittedName>
        <fullName evidence="2">Uncharacterized protein</fullName>
    </submittedName>
</protein>
<comment type="caution">
    <text evidence="2">The sequence shown here is derived from an EMBL/GenBank/DDBJ whole genome shotgun (WGS) entry which is preliminary data.</text>
</comment>
<name>A0A9P4J516_9PEZI</name>
<evidence type="ECO:0000313" key="3">
    <source>
        <dbReference type="Proteomes" id="UP000799439"/>
    </source>
</evidence>
<reference evidence="2" key="1">
    <citation type="journal article" date="2020" name="Stud. Mycol.">
        <title>101 Dothideomycetes genomes: a test case for predicting lifestyles and emergence of pathogens.</title>
        <authorList>
            <person name="Haridas S."/>
            <person name="Albert R."/>
            <person name="Binder M."/>
            <person name="Bloem J."/>
            <person name="Labutti K."/>
            <person name="Salamov A."/>
            <person name="Andreopoulos B."/>
            <person name="Baker S."/>
            <person name="Barry K."/>
            <person name="Bills G."/>
            <person name="Bluhm B."/>
            <person name="Cannon C."/>
            <person name="Castanera R."/>
            <person name="Culley D."/>
            <person name="Daum C."/>
            <person name="Ezra D."/>
            <person name="Gonzalez J."/>
            <person name="Henrissat B."/>
            <person name="Kuo A."/>
            <person name="Liang C."/>
            <person name="Lipzen A."/>
            <person name="Lutzoni F."/>
            <person name="Magnuson J."/>
            <person name="Mondo S."/>
            <person name="Nolan M."/>
            <person name="Ohm R."/>
            <person name="Pangilinan J."/>
            <person name="Park H.-J."/>
            <person name="Ramirez L."/>
            <person name="Alfaro M."/>
            <person name="Sun H."/>
            <person name="Tritt A."/>
            <person name="Yoshinaga Y."/>
            <person name="Zwiers L.-H."/>
            <person name="Turgeon B."/>
            <person name="Goodwin S."/>
            <person name="Spatafora J."/>
            <person name="Crous P."/>
            <person name="Grigoriev I."/>
        </authorList>
    </citation>
    <scope>NUCLEOTIDE SEQUENCE</scope>
    <source>
        <strain evidence="2">CBS 260.36</strain>
    </source>
</reference>
<dbReference type="OrthoDB" id="5383839at2759"/>
<gene>
    <name evidence="2" type="ORF">K461DRAFT_291650</name>
</gene>
<dbReference type="AlphaFoldDB" id="A0A9P4J516"/>
<accession>A0A9P4J516</accession>
<dbReference type="EMBL" id="ML996083">
    <property type="protein sequence ID" value="KAF2154731.1"/>
    <property type="molecule type" value="Genomic_DNA"/>
</dbReference>
<feature type="region of interest" description="Disordered" evidence="1">
    <location>
        <begin position="413"/>
        <end position="438"/>
    </location>
</feature>
<keyword evidence="3" id="KW-1185">Reference proteome</keyword>
<sequence length="438" mass="47567">MTDTDIVSSSRYSVDLTSYLQADGQIAASQQSLSLRPSTVIEEDESDFRASLDRLFGGTEAIPDMSYAAGASQKKTWYRSSRPTTKLQKKSSFDLIRQPSTTSSIDPATLIRKSPIEFEDDFSVPIPPPPRRSHSSLRPPAARNASTGTLRRTSISSSLEIHRSASAAQSTKYRVVRTKTPDAAGRPPSRSHGNKDDFTPLPIRWAVAHDRAICVLDARGYDLVQSIRKLKRAFPELVGCCITPGMVDRRLRTLDQIVDCDYWRIGLEFTSRRDQNIHTDGTSDTTHSSGTATLAPDNQFPTKTSERSTSHTSMTSVNTMDSIGSSDTSRSSLPTVRRKVGSVLGVSGAGDASFVSKISRPMSMIEERPGSTASVDGAGALLPALQKKSEADTLFSPASAVRAPTKGFSGWRRLAHHRRKASREDSAASMTSAGVVKN</sequence>
<proteinExistence type="predicted"/>
<feature type="compositionally biased region" description="Low complexity" evidence="1">
    <location>
        <begin position="278"/>
        <end position="291"/>
    </location>
</feature>
<feature type="compositionally biased region" description="Polar residues" evidence="1">
    <location>
        <begin position="310"/>
        <end position="321"/>
    </location>
</feature>
<feature type="compositionally biased region" description="Low complexity" evidence="1">
    <location>
        <begin position="322"/>
        <end position="332"/>
    </location>
</feature>
<evidence type="ECO:0000313" key="2">
    <source>
        <dbReference type="EMBL" id="KAF2154731.1"/>
    </source>
</evidence>
<feature type="region of interest" description="Disordered" evidence="1">
    <location>
        <begin position="275"/>
        <end position="334"/>
    </location>
</feature>
<dbReference type="Proteomes" id="UP000799439">
    <property type="component" value="Unassembled WGS sequence"/>
</dbReference>